<keyword evidence="1" id="KW-1133">Transmembrane helix</keyword>
<organism evidence="2 3">
    <name type="scientific">Rickettsia amblyommatis str. Ac/Pa</name>
    <dbReference type="NCBI Taxonomy" id="1359164"/>
    <lineage>
        <taxon>Bacteria</taxon>
        <taxon>Pseudomonadati</taxon>
        <taxon>Pseudomonadota</taxon>
        <taxon>Alphaproteobacteria</taxon>
        <taxon>Rickettsiales</taxon>
        <taxon>Rickettsiaceae</taxon>
        <taxon>Rickettsieae</taxon>
        <taxon>Rickettsia</taxon>
        <taxon>spotted fever group</taxon>
    </lineage>
</organism>
<dbReference type="EMBL" id="LANR01000001">
    <property type="protein sequence ID" value="KJV62668.1"/>
    <property type="molecule type" value="Genomic_DNA"/>
</dbReference>
<feature type="transmembrane region" description="Helical" evidence="1">
    <location>
        <begin position="12"/>
        <end position="36"/>
    </location>
</feature>
<protein>
    <submittedName>
        <fullName evidence="2">Uncharacterized protein</fullName>
    </submittedName>
</protein>
<name>A0A0F3N3K8_RICAM</name>
<evidence type="ECO:0000313" key="2">
    <source>
        <dbReference type="EMBL" id="KJV62668.1"/>
    </source>
</evidence>
<proteinExistence type="predicted"/>
<gene>
    <name evidence="2" type="ORF">APHACPA_1702</name>
</gene>
<keyword evidence="1" id="KW-0472">Membrane</keyword>
<keyword evidence="1" id="KW-0812">Transmembrane</keyword>
<dbReference type="AlphaFoldDB" id="A0A0F3N3K8"/>
<dbReference type="Proteomes" id="UP000033556">
    <property type="component" value="Unassembled WGS sequence"/>
</dbReference>
<dbReference type="PATRIC" id="fig|1359164.3.peg.1683"/>
<sequence length="50" mass="5843">MLDILGSVKENSIIYIFRYFLAKINKMLAVIVVPISKQSYNLQQRRAKID</sequence>
<accession>A0A0F3N3K8</accession>
<evidence type="ECO:0000256" key="1">
    <source>
        <dbReference type="SAM" id="Phobius"/>
    </source>
</evidence>
<reference evidence="2 3" key="1">
    <citation type="submission" date="2015-01" db="EMBL/GenBank/DDBJ databases">
        <title>Genome Sequencing of Rickettsiales.</title>
        <authorList>
            <person name="Daugherty S.C."/>
            <person name="Su Q."/>
            <person name="Abolude K."/>
            <person name="Beier-Sexton M."/>
            <person name="Carlyon J.A."/>
            <person name="Carter R."/>
            <person name="Day N.P."/>
            <person name="Dumler S.J."/>
            <person name="Dyachenko V."/>
            <person name="Godinez A."/>
            <person name="Kurtti T.J."/>
            <person name="Lichay M."/>
            <person name="Mullins K.E."/>
            <person name="Ott S."/>
            <person name="Pappas-Brown V."/>
            <person name="Paris D.H."/>
            <person name="Patel P."/>
            <person name="Richards A.L."/>
            <person name="Sadzewicz L."/>
            <person name="Sears K."/>
            <person name="Seidman D."/>
            <person name="Sengamalay N."/>
            <person name="Stenos J."/>
            <person name="Tallon L.J."/>
            <person name="Vincent G."/>
            <person name="Fraser C.M."/>
            <person name="Munderloh U."/>
            <person name="Dunning-Hotopp J.C."/>
        </authorList>
    </citation>
    <scope>NUCLEOTIDE SEQUENCE [LARGE SCALE GENOMIC DNA]</scope>
    <source>
        <strain evidence="2 3">Ac/Pa</strain>
    </source>
</reference>
<evidence type="ECO:0000313" key="3">
    <source>
        <dbReference type="Proteomes" id="UP000033556"/>
    </source>
</evidence>
<comment type="caution">
    <text evidence="2">The sequence shown here is derived from an EMBL/GenBank/DDBJ whole genome shotgun (WGS) entry which is preliminary data.</text>
</comment>
<keyword evidence="3" id="KW-1185">Reference proteome</keyword>